<dbReference type="GO" id="GO:0003676">
    <property type="term" value="F:nucleic acid binding"/>
    <property type="evidence" value="ECO:0007669"/>
    <property type="project" value="InterPro"/>
</dbReference>
<evidence type="ECO:0000259" key="1">
    <source>
        <dbReference type="Pfam" id="PF01612"/>
    </source>
</evidence>
<evidence type="ECO:0000313" key="2">
    <source>
        <dbReference type="EMBL" id="PSR80257.1"/>
    </source>
</evidence>
<dbReference type="EMBL" id="KZ678536">
    <property type="protein sequence ID" value="PSR80257.1"/>
    <property type="molecule type" value="Genomic_DNA"/>
</dbReference>
<dbReference type="InterPro" id="IPR002562">
    <property type="entry name" value="3'-5'_exonuclease_dom"/>
</dbReference>
<dbReference type="InParanoid" id="A0A2T2ZZT5"/>
<keyword evidence="3" id="KW-1185">Reference proteome</keyword>
<evidence type="ECO:0000313" key="3">
    <source>
        <dbReference type="Proteomes" id="UP000241462"/>
    </source>
</evidence>
<dbReference type="PANTHER" id="PTHR43040:SF1">
    <property type="entry name" value="RIBONUCLEASE D"/>
    <property type="match status" value="1"/>
</dbReference>
<dbReference type="Proteomes" id="UP000241462">
    <property type="component" value="Unassembled WGS sequence"/>
</dbReference>
<dbReference type="Gene3D" id="3.30.420.10">
    <property type="entry name" value="Ribonuclease H-like superfamily/Ribonuclease H"/>
    <property type="match status" value="1"/>
</dbReference>
<gene>
    <name evidence="2" type="ORF">BD289DRAFT_394977</name>
</gene>
<accession>A0A2T2ZZT5</accession>
<dbReference type="GO" id="GO:0008408">
    <property type="term" value="F:3'-5' exonuclease activity"/>
    <property type="evidence" value="ECO:0007669"/>
    <property type="project" value="InterPro"/>
</dbReference>
<dbReference type="InterPro" id="IPR036397">
    <property type="entry name" value="RNaseH_sf"/>
</dbReference>
<dbReference type="SUPFAM" id="SSF53098">
    <property type="entry name" value="Ribonuclease H-like"/>
    <property type="match status" value="1"/>
</dbReference>
<dbReference type="InterPro" id="IPR012337">
    <property type="entry name" value="RNaseH-like_sf"/>
</dbReference>
<dbReference type="GO" id="GO:0006139">
    <property type="term" value="P:nucleobase-containing compound metabolic process"/>
    <property type="evidence" value="ECO:0007669"/>
    <property type="project" value="InterPro"/>
</dbReference>
<dbReference type="AlphaFoldDB" id="A0A2T2ZZT5"/>
<proteinExistence type="predicted"/>
<dbReference type="STRING" id="2025994.A0A2T2ZZT5"/>
<sequence length="253" mass="28339">MSQYGQALQDTAGLIDSVPQIAALVDDLYGLSTARPALFIDVEGVDLSRHGSVSILQILTLPDSRTYLIDVHILQGKAFETPGRNGRTLRDILESKCIPKVFFDVRNDSDALYSHFNVNLGCVHDLQLMEFASRTFSKRFLTGLSKCIEKDAPMSFAQRSGWKATKQEGLHLFAPEHGGTYEVFNTRPLPTKIQQYCVQDVQFLPRLYNYYKARLSEAKLARVLQLSVERVALSQTVAYNGRGRHMALLPTGL</sequence>
<name>A0A2T2ZZT5_9PEZI</name>
<organism evidence="2 3">
    <name type="scientific">Coniella lustricola</name>
    <dbReference type="NCBI Taxonomy" id="2025994"/>
    <lineage>
        <taxon>Eukaryota</taxon>
        <taxon>Fungi</taxon>
        <taxon>Dikarya</taxon>
        <taxon>Ascomycota</taxon>
        <taxon>Pezizomycotina</taxon>
        <taxon>Sordariomycetes</taxon>
        <taxon>Sordariomycetidae</taxon>
        <taxon>Diaporthales</taxon>
        <taxon>Schizoparmaceae</taxon>
        <taxon>Coniella</taxon>
    </lineage>
</organism>
<reference evidence="2 3" key="1">
    <citation type="journal article" date="2018" name="Mycol. Prog.">
        <title>Coniella lustricola, a new species from submerged detritus.</title>
        <authorList>
            <person name="Raudabaugh D.B."/>
            <person name="Iturriaga T."/>
            <person name="Carver A."/>
            <person name="Mondo S."/>
            <person name="Pangilinan J."/>
            <person name="Lipzen A."/>
            <person name="He G."/>
            <person name="Amirebrahimi M."/>
            <person name="Grigoriev I.V."/>
            <person name="Miller A.N."/>
        </authorList>
    </citation>
    <scope>NUCLEOTIDE SEQUENCE [LARGE SCALE GENOMIC DNA]</scope>
    <source>
        <strain evidence="2 3">B22-T-1</strain>
    </source>
</reference>
<dbReference type="OrthoDB" id="26838at2759"/>
<feature type="domain" description="3'-5' exonuclease" evidence="1">
    <location>
        <begin position="37"/>
        <end position="210"/>
    </location>
</feature>
<dbReference type="PANTHER" id="PTHR43040">
    <property type="entry name" value="RIBONUCLEASE D"/>
    <property type="match status" value="1"/>
</dbReference>
<protein>
    <submittedName>
        <fullName evidence="2">Ribonuclease H-like domain-containing protein</fullName>
    </submittedName>
</protein>
<dbReference type="Pfam" id="PF01612">
    <property type="entry name" value="DNA_pol_A_exo1"/>
    <property type="match status" value="1"/>
</dbReference>